<keyword evidence="3" id="KW-0479">Metal-binding</keyword>
<dbReference type="Pfam" id="PF00355">
    <property type="entry name" value="Rieske"/>
    <property type="match status" value="1"/>
</dbReference>
<accession>A0ABU4HW76</accession>
<dbReference type="Proteomes" id="UP001284601">
    <property type="component" value="Unassembled WGS sequence"/>
</dbReference>
<dbReference type="PANTHER" id="PTHR43756:SF1">
    <property type="entry name" value="3-PHENYLPROPIONATE_CINNAMIC ACID DIOXYGENASE SUBUNIT ALPHA"/>
    <property type="match status" value="1"/>
</dbReference>
<feature type="domain" description="Rieske" evidence="9">
    <location>
        <begin position="53"/>
        <end position="164"/>
    </location>
</feature>
<dbReference type="SUPFAM" id="SSF55961">
    <property type="entry name" value="Bet v1-like"/>
    <property type="match status" value="1"/>
</dbReference>
<comment type="similarity">
    <text evidence="1">Belongs to the bacterial ring-hydroxylating dioxygenase alpha subunit family.</text>
</comment>
<evidence type="ECO:0000256" key="4">
    <source>
        <dbReference type="ARBA" id="ARBA00022964"/>
    </source>
</evidence>
<evidence type="ECO:0000256" key="8">
    <source>
        <dbReference type="ARBA" id="ARBA00023027"/>
    </source>
</evidence>
<keyword evidence="8" id="KW-0520">NAD</keyword>
<evidence type="ECO:0000256" key="3">
    <source>
        <dbReference type="ARBA" id="ARBA00022723"/>
    </source>
</evidence>
<dbReference type="PROSITE" id="PS51296">
    <property type="entry name" value="RIESKE"/>
    <property type="match status" value="1"/>
</dbReference>
<name>A0ABU4HW76_9ACTN</name>
<comment type="caution">
    <text evidence="10">The sequence shown here is derived from an EMBL/GenBank/DDBJ whole genome shotgun (WGS) entry which is preliminary data.</text>
</comment>
<dbReference type="SUPFAM" id="SSF50022">
    <property type="entry name" value="ISP domain"/>
    <property type="match status" value="1"/>
</dbReference>
<dbReference type="PRINTS" id="PR00090">
    <property type="entry name" value="RNGDIOXGNASE"/>
</dbReference>
<sequence length="444" mass="50354">MSTTSPRPASARLSNGQEIADLARAEEGLISRRIFADPEVYELEQERIFARGWFFIGHESEIPEPGDLVTRSCGIDPVILVRDDEGVVRVFLNSCRHRGMRVCRTDRENASFLRCPYHGWAYKNDGRLMTAAAEEHYEEGELDKPNLGLIPVAQHDSYQGLIFATWDPEAPPLHDFLGDMKYYLDIIVGRTGGVEVLGPPQVWDVETGWKFATDNFTDNFHVFSAHHSLVELGMLPNDPDFASHGHMIVAEEGHILHLTGGAPTEEYELFGLPHELRAQIPDHLTPEQVEMARKTAYSAGTVWPNFHWLQLMSSGTIGQRDVPFLNFRLEVPISPTRTRMWSWLAVDRDASPEFRKATYETYARTFGPAGIYDQDDMENWEDCTRAALGPAAKQHTLHHTMGIAREIDESWPGPGRAYADAYGEMTQRSWYAAWRTYMTREVTA</sequence>
<evidence type="ECO:0000313" key="11">
    <source>
        <dbReference type="Proteomes" id="UP001284601"/>
    </source>
</evidence>
<reference evidence="11" key="1">
    <citation type="submission" date="2023-07" db="EMBL/GenBank/DDBJ databases">
        <title>Conexibacter stalactiti sp. nov., isolated from stalactites in a lava cave and emended description of the genus Conexibacter.</title>
        <authorList>
            <person name="Lee S.D."/>
        </authorList>
    </citation>
    <scope>NUCLEOTIDE SEQUENCE [LARGE SCALE GENOMIC DNA]</scope>
    <source>
        <strain evidence="11">KCTC 39840</strain>
    </source>
</reference>
<dbReference type="EMBL" id="JAWSTH010000074">
    <property type="protein sequence ID" value="MDW5597089.1"/>
    <property type="molecule type" value="Genomic_DNA"/>
</dbReference>
<dbReference type="PANTHER" id="PTHR43756">
    <property type="entry name" value="CHOLINE MONOOXYGENASE, CHLOROPLASTIC"/>
    <property type="match status" value="1"/>
</dbReference>
<dbReference type="Pfam" id="PF00848">
    <property type="entry name" value="Ring_hydroxyl_A"/>
    <property type="match status" value="1"/>
</dbReference>
<dbReference type="InterPro" id="IPR015879">
    <property type="entry name" value="Ring_hydroxy_dOase_asu_C_dom"/>
</dbReference>
<dbReference type="RefSeq" id="WP_318599544.1">
    <property type="nucleotide sequence ID" value="NZ_JAWSTH010000074.1"/>
</dbReference>
<dbReference type="InterPro" id="IPR017941">
    <property type="entry name" value="Rieske_2Fe-2S"/>
</dbReference>
<keyword evidence="4" id="KW-0223">Dioxygenase</keyword>
<evidence type="ECO:0000256" key="7">
    <source>
        <dbReference type="ARBA" id="ARBA00023014"/>
    </source>
</evidence>
<dbReference type="InterPro" id="IPR001663">
    <property type="entry name" value="Rng_hydr_dOase-A"/>
</dbReference>
<evidence type="ECO:0000256" key="5">
    <source>
        <dbReference type="ARBA" id="ARBA00023002"/>
    </source>
</evidence>
<dbReference type="PROSITE" id="PS00570">
    <property type="entry name" value="RING_HYDROXYL_ALPHA"/>
    <property type="match status" value="1"/>
</dbReference>
<evidence type="ECO:0000313" key="10">
    <source>
        <dbReference type="EMBL" id="MDW5597089.1"/>
    </source>
</evidence>
<dbReference type="Gene3D" id="2.102.10.10">
    <property type="entry name" value="Rieske [2Fe-2S] iron-sulphur domain"/>
    <property type="match status" value="1"/>
</dbReference>
<evidence type="ECO:0000256" key="6">
    <source>
        <dbReference type="ARBA" id="ARBA00023004"/>
    </source>
</evidence>
<keyword evidence="7" id="KW-0411">Iron-sulfur</keyword>
<reference evidence="10 11" key="2">
    <citation type="submission" date="2023-10" db="EMBL/GenBank/DDBJ databases">
        <authorList>
            <person name="Han X.F."/>
        </authorList>
    </citation>
    <scope>NUCLEOTIDE SEQUENCE [LARGE SCALE GENOMIC DNA]</scope>
    <source>
        <strain evidence="10 11">KCTC 39840</strain>
    </source>
</reference>
<proteinExistence type="inferred from homology"/>
<keyword evidence="11" id="KW-1185">Reference proteome</keyword>
<protein>
    <submittedName>
        <fullName evidence="10">Rieske 2Fe-2S domain-containing protein</fullName>
    </submittedName>
</protein>
<dbReference type="InterPro" id="IPR015881">
    <property type="entry name" value="ARHD_Rieske_2Fe_2S"/>
</dbReference>
<organism evidence="10 11">
    <name type="scientific">Conexibacter stalactiti</name>
    <dbReference type="NCBI Taxonomy" id="1940611"/>
    <lineage>
        <taxon>Bacteria</taxon>
        <taxon>Bacillati</taxon>
        <taxon>Actinomycetota</taxon>
        <taxon>Thermoleophilia</taxon>
        <taxon>Solirubrobacterales</taxon>
        <taxon>Conexibacteraceae</taxon>
        <taxon>Conexibacter</taxon>
    </lineage>
</organism>
<gene>
    <name evidence="10" type="ORF">R7226_22275</name>
</gene>
<dbReference type="Gene3D" id="3.90.380.10">
    <property type="entry name" value="Naphthalene 1,2-dioxygenase Alpha Subunit, Chain A, domain 1"/>
    <property type="match status" value="1"/>
</dbReference>
<keyword evidence="5" id="KW-0560">Oxidoreductase</keyword>
<evidence type="ECO:0000256" key="1">
    <source>
        <dbReference type="ARBA" id="ARBA00008751"/>
    </source>
</evidence>
<dbReference type="InterPro" id="IPR036922">
    <property type="entry name" value="Rieske_2Fe-2S_sf"/>
</dbReference>
<keyword evidence="2" id="KW-0001">2Fe-2S</keyword>
<keyword evidence="6" id="KW-0408">Iron</keyword>
<evidence type="ECO:0000256" key="2">
    <source>
        <dbReference type="ARBA" id="ARBA00022714"/>
    </source>
</evidence>
<evidence type="ECO:0000259" key="9">
    <source>
        <dbReference type="PROSITE" id="PS51296"/>
    </source>
</evidence>